<proteinExistence type="predicted"/>
<reference evidence="1" key="2">
    <citation type="submission" date="2020-09" db="EMBL/GenBank/DDBJ databases">
        <authorList>
            <person name="Sun Q."/>
            <person name="Zhou Y."/>
        </authorList>
    </citation>
    <scope>NUCLEOTIDE SEQUENCE</scope>
    <source>
        <strain evidence="1">CGMCC 1.15454</strain>
    </source>
</reference>
<name>A0A9W5U308_9BACI</name>
<dbReference type="RefSeq" id="WP_188725907.1">
    <property type="nucleotide sequence ID" value="NZ_BMJD01000072.1"/>
</dbReference>
<organism evidence="1 2">
    <name type="scientific">Lentibacillus populi</name>
    <dbReference type="NCBI Taxonomy" id="1827502"/>
    <lineage>
        <taxon>Bacteria</taxon>
        <taxon>Bacillati</taxon>
        <taxon>Bacillota</taxon>
        <taxon>Bacilli</taxon>
        <taxon>Bacillales</taxon>
        <taxon>Bacillaceae</taxon>
        <taxon>Lentibacillus</taxon>
    </lineage>
</organism>
<evidence type="ECO:0000313" key="2">
    <source>
        <dbReference type="Proteomes" id="UP000621492"/>
    </source>
</evidence>
<accession>A0A9W5U308</accession>
<dbReference type="Proteomes" id="UP000621492">
    <property type="component" value="Unassembled WGS sequence"/>
</dbReference>
<evidence type="ECO:0008006" key="3">
    <source>
        <dbReference type="Google" id="ProtNLM"/>
    </source>
</evidence>
<sequence>MENKDKVIAYIRINNSVRERQIRKNYYKAVMEKELGLFLQEYRKTLFSKNVNFVKGVFGNE</sequence>
<comment type="caution">
    <text evidence="1">The sequence shown here is derived from an EMBL/GenBank/DDBJ whole genome shotgun (WGS) entry which is preliminary data.</text>
</comment>
<gene>
    <name evidence="1" type="ORF">GCM10011409_44340</name>
</gene>
<reference evidence="1" key="1">
    <citation type="journal article" date="2014" name="Int. J. Syst. Evol. Microbiol.">
        <title>Complete genome sequence of Corynebacterium casei LMG S-19264T (=DSM 44701T), isolated from a smear-ripened cheese.</title>
        <authorList>
            <consortium name="US DOE Joint Genome Institute (JGI-PGF)"/>
            <person name="Walter F."/>
            <person name="Albersmeier A."/>
            <person name="Kalinowski J."/>
            <person name="Ruckert C."/>
        </authorList>
    </citation>
    <scope>NUCLEOTIDE SEQUENCE</scope>
    <source>
        <strain evidence="1">CGMCC 1.15454</strain>
    </source>
</reference>
<keyword evidence="2" id="KW-1185">Reference proteome</keyword>
<evidence type="ECO:0000313" key="1">
    <source>
        <dbReference type="EMBL" id="GGB62283.1"/>
    </source>
</evidence>
<protein>
    <recommendedName>
        <fullName evidence="3">Resolvase/invertase-type recombinase catalytic domain-containing protein</fullName>
    </recommendedName>
</protein>
<dbReference type="AlphaFoldDB" id="A0A9W5U308"/>
<dbReference type="EMBL" id="BMJD01000072">
    <property type="protein sequence ID" value="GGB62283.1"/>
    <property type="molecule type" value="Genomic_DNA"/>
</dbReference>